<evidence type="ECO:0000313" key="2">
    <source>
        <dbReference type="Proteomes" id="UP001055879"/>
    </source>
</evidence>
<name>A0ACB8Y6Q4_ARCLA</name>
<sequence>MLKILSPPFISSKNIPAQTCPSLPLIFSISTIVTDLSFSSFHRSSSYTSIFFYFVPPVLLRSAPSAPFIDRSVLRFAEKKEGMGGDGEEV</sequence>
<organism evidence="1 2">
    <name type="scientific">Arctium lappa</name>
    <name type="common">Greater burdock</name>
    <name type="synonym">Lappa major</name>
    <dbReference type="NCBI Taxonomy" id="4217"/>
    <lineage>
        <taxon>Eukaryota</taxon>
        <taxon>Viridiplantae</taxon>
        <taxon>Streptophyta</taxon>
        <taxon>Embryophyta</taxon>
        <taxon>Tracheophyta</taxon>
        <taxon>Spermatophyta</taxon>
        <taxon>Magnoliopsida</taxon>
        <taxon>eudicotyledons</taxon>
        <taxon>Gunneridae</taxon>
        <taxon>Pentapetalae</taxon>
        <taxon>asterids</taxon>
        <taxon>campanulids</taxon>
        <taxon>Asterales</taxon>
        <taxon>Asteraceae</taxon>
        <taxon>Carduoideae</taxon>
        <taxon>Cardueae</taxon>
        <taxon>Arctiinae</taxon>
        <taxon>Arctium</taxon>
    </lineage>
</organism>
<dbReference type="Proteomes" id="UP001055879">
    <property type="component" value="Linkage Group LG13"/>
</dbReference>
<comment type="caution">
    <text evidence="1">The sequence shown here is derived from an EMBL/GenBank/DDBJ whole genome shotgun (WGS) entry which is preliminary data.</text>
</comment>
<protein>
    <submittedName>
        <fullName evidence="1">Uncharacterized protein</fullName>
    </submittedName>
</protein>
<keyword evidence="2" id="KW-1185">Reference proteome</keyword>
<gene>
    <name evidence="1" type="ORF">L6452_35539</name>
</gene>
<reference evidence="2" key="1">
    <citation type="journal article" date="2022" name="Mol. Ecol. Resour.">
        <title>The genomes of chicory, endive, great burdock and yacon provide insights into Asteraceae palaeo-polyploidization history and plant inulin production.</title>
        <authorList>
            <person name="Fan W."/>
            <person name="Wang S."/>
            <person name="Wang H."/>
            <person name="Wang A."/>
            <person name="Jiang F."/>
            <person name="Liu H."/>
            <person name="Zhao H."/>
            <person name="Xu D."/>
            <person name="Zhang Y."/>
        </authorList>
    </citation>
    <scope>NUCLEOTIDE SEQUENCE [LARGE SCALE GENOMIC DNA]</scope>
    <source>
        <strain evidence="2">cv. Niubang</strain>
    </source>
</reference>
<accession>A0ACB8Y6Q4</accession>
<evidence type="ECO:0000313" key="1">
    <source>
        <dbReference type="EMBL" id="KAI3680763.1"/>
    </source>
</evidence>
<reference evidence="1 2" key="2">
    <citation type="journal article" date="2022" name="Mol. Ecol. Resour.">
        <title>The genomes of chicory, endive, great burdock and yacon provide insights into Asteraceae paleo-polyploidization history and plant inulin production.</title>
        <authorList>
            <person name="Fan W."/>
            <person name="Wang S."/>
            <person name="Wang H."/>
            <person name="Wang A."/>
            <person name="Jiang F."/>
            <person name="Liu H."/>
            <person name="Zhao H."/>
            <person name="Xu D."/>
            <person name="Zhang Y."/>
        </authorList>
    </citation>
    <scope>NUCLEOTIDE SEQUENCE [LARGE SCALE GENOMIC DNA]</scope>
    <source>
        <strain evidence="2">cv. Niubang</strain>
    </source>
</reference>
<proteinExistence type="predicted"/>
<dbReference type="EMBL" id="CM042059">
    <property type="protein sequence ID" value="KAI3680763.1"/>
    <property type="molecule type" value="Genomic_DNA"/>
</dbReference>